<comment type="catalytic activity">
    <reaction evidence="10">
        <text>tRNA(Tyr) + L-tyrosine + ATP = L-tyrosyl-tRNA(Tyr) + AMP + diphosphate + H(+)</text>
        <dbReference type="Rhea" id="RHEA:10220"/>
        <dbReference type="Rhea" id="RHEA-COMP:9706"/>
        <dbReference type="Rhea" id="RHEA-COMP:9707"/>
        <dbReference type="ChEBI" id="CHEBI:15378"/>
        <dbReference type="ChEBI" id="CHEBI:30616"/>
        <dbReference type="ChEBI" id="CHEBI:33019"/>
        <dbReference type="ChEBI" id="CHEBI:58315"/>
        <dbReference type="ChEBI" id="CHEBI:78442"/>
        <dbReference type="ChEBI" id="CHEBI:78536"/>
        <dbReference type="ChEBI" id="CHEBI:456215"/>
        <dbReference type="EC" id="6.1.1.1"/>
    </reaction>
</comment>
<keyword evidence="7 11" id="KW-0648">Protein biosynthesis</keyword>
<keyword evidence="5 11" id="KW-0547">Nucleotide-binding</keyword>
<dbReference type="AlphaFoldDB" id="A0AAV0U0M6"/>
<evidence type="ECO:0000256" key="8">
    <source>
        <dbReference type="ARBA" id="ARBA00023146"/>
    </source>
</evidence>
<protein>
    <recommendedName>
        <fullName evidence="3">tyrosine--tRNA ligase</fullName>
        <ecNumber evidence="3">6.1.1.1</ecNumber>
    </recommendedName>
    <alternativeName>
        <fullName evidence="9">Tyrosyl-tRNA synthetase</fullName>
    </alternativeName>
</protein>
<evidence type="ECO:0000256" key="4">
    <source>
        <dbReference type="ARBA" id="ARBA00022598"/>
    </source>
</evidence>
<evidence type="ECO:0000313" key="12">
    <source>
        <dbReference type="EMBL" id="CAI5729907.1"/>
    </source>
</evidence>
<dbReference type="GO" id="GO:0005524">
    <property type="term" value="F:ATP binding"/>
    <property type="evidence" value="ECO:0007669"/>
    <property type="project" value="UniProtKB-KW"/>
</dbReference>
<dbReference type="SUPFAM" id="SSF52374">
    <property type="entry name" value="Nucleotidylyl transferase"/>
    <property type="match status" value="2"/>
</dbReference>
<proteinExistence type="inferred from homology"/>
<keyword evidence="6 11" id="KW-0067">ATP-binding</keyword>
<organism evidence="12 13">
    <name type="scientific">Hyaloperonospora brassicae</name>
    <name type="common">Brassica downy mildew</name>
    <name type="synonym">Peronospora brassicae</name>
    <dbReference type="NCBI Taxonomy" id="162125"/>
    <lineage>
        <taxon>Eukaryota</taxon>
        <taxon>Sar</taxon>
        <taxon>Stramenopiles</taxon>
        <taxon>Oomycota</taxon>
        <taxon>Peronosporomycetes</taxon>
        <taxon>Peronosporales</taxon>
        <taxon>Peronosporaceae</taxon>
        <taxon>Hyaloperonospora</taxon>
    </lineage>
</organism>
<keyword evidence="13" id="KW-1185">Reference proteome</keyword>
<gene>
    <name evidence="12" type="ORF">HBR001_LOCUS4683</name>
</gene>
<name>A0AAV0U0M6_HYABA</name>
<evidence type="ECO:0000313" key="13">
    <source>
        <dbReference type="Proteomes" id="UP001162031"/>
    </source>
</evidence>
<evidence type="ECO:0000256" key="10">
    <source>
        <dbReference type="ARBA" id="ARBA00048248"/>
    </source>
</evidence>
<evidence type="ECO:0000256" key="11">
    <source>
        <dbReference type="RuleBase" id="RU363036"/>
    </source>
</evidence>
<evidence type="ECO:0000256" key="1">
    <source>
        <dbReference type="ARBA" id="ARBA00002025"/>
    </source>
</evidence>
<dbReference type="PANTHER" id="PTHR46264:SF4">
    <property type="entry name" value="TYROSINE--TRNA LIGASE, CYTOPLASMIC"/>
    <property type="match status" value="1"/>
</dbReference>
<dbReference type="FunFam" id="1.10.240.10:FF:000011">
    <property type="entry name" value="Tyrosine--tRNA ligase"/>
    <property type="match status" value="1"/>
</dbReference>
<accession>A0AAV0U0M6</accession>
<evidence type="ECO:0000256" key="6">
    <source>
        <dbReference type="ARBA" id="ARBA00022840"/>
    </source>
</evidence>
<evidence type="ECO:0000256" key="2">
    <source>
        <dbReference type="ARBA" id="ARBA00005594"/>
    </source>
</evidence>
<dbReference type="Pfam" id="PF00579">
    <property type="entry name" value="tRNA-synt_1b"/>
    <property type="match status" value="2"/>
</dbReference>
<sequence>MTPVSSSTAAVLKGFSLAAITGAPLSAEVDAQLHALFAKKVHPIAYDGFEPSGRVTLAAADTHALLNNKFGGDLKKLQSVSLYMVEVWKALGLDADKSQHVEIMLASTETARHAGVYWSQVLDAAGRFTVERVQQCAPIMGRNDNDTVHNTNRILYPLMQLADGFLLQADIYQLGADQERGNELVREYVAQKDQLNSPVFLTHLLLLGLKQDQFKMTTTDAESAIYVDDTAAEVKAKIKKAFCVPGEVEGNPVLNYMKHLVFPFHAEGVTVERSEKNGGNLAVITYEELEAAFATGGVHPADLKPCLTTYVNELLEPVRKHFASGPLKTMLSSIKKLNVSLTPDSDKLTSLSLPGFPEASKEWKASLLSLEERFAMARSVGEECIQESELQALMEKKDHPVCYDGFEPSGRMHIAQGVLRTVNVNKLTSAGCVFRFWVADWFAMLNNKMGGDLDKIRLVGQYMVDIWKSVGMDMANVEFLWASKEIISHVASYWLRVMDIARRTTIARTLKCCTIMGRKET</sequence>
<dbReference type="FunFam" id="3.40.50.620:FF:000085">
    <property type="entry name" value="Tyrosine--tRNA ligase 1 cytoplasmic"/>
    <property type="match status" value="1"/>
</dbReference>
<dbReference type="PANTHER" id="PTHR46264">
    <property type="entry name" value="TYROSINE-TRNA LIGASE"/>
    <property type="match status" value="1"/>
</dbReference>
<dbReference type="GO" id="GO:0006437">
    <property type="term" value="P:tyrosyl-tRNA aminoacylation"/>
    <property type="evidence" value="ECO:0007669"/>
    <property type="project" value="TreeGrafter"/>
</dbReference>
<reference evidence="12" key="1">
    <citation type="submission" date="2022-12" db="EMBL/GenBank/DDBJ databases">
        <authorList>
            <person name="Webb A."/>
        </authorList>
    </citation>
    <scope>NUCLEOTIDE SEQUENCE</scope>
    <source>
        <strain evidence="12">Hp1</strain>
    </source>
</reference>
<dbReference type="NCBIfam" id="NF006330">
    <property type="entry name" value="PRK08560.1"/>
    <property type="match status" value="1"/>
</dbReference>
<evidence type="ECO:0000256" key="7">
    <source>
        <dbReference type="ARBA" id="ARBA00022917"/>
    </source>
</evidence>
<dbReference type="EMBL" id="CANTFL010001009">
    <property type="protein sequence ID" value="CAI5729907.1"/>
    <property type="molecule type" value="Genomic_DNA"/>
</dbReference>
<evidence type="ECO:0000256" key="5">
    <source>
        <dbReference type="ARBA" id="ARBA00022741"/>
    </source>
</evidence>
<dbReference type="InterPro" id="IPR050489">
    <property type="entry name" value="Tyr-tRNA_synthase"/>
</dbReference>
<dbReference type="Proteomes" id="UP001162031">
    <property type="component" value="Unassembled WGS sequence"/>
</dbReference>
<dbReference type="EC" id="6.1.1.1" evidence="3"/>
<dbReference type="InterPro" id="IPR002305">
    <property type="entry name" value="aa-tRNA-synth_Ic"/>
</dbReference>
<keyword evidence="8 11" id="KW-0030">Aminoacyl-tRNA synthetase</keyword>
<comment type="function">
    <text evidence="1">Catalyzes the attachment of tyrosine to tRNA(Tyr) in a two-step reaction: tyrosine is first activated by ATP to form Tyr-AMP and then transferred to the acceptor end of tRNA(Tyr).</text>
</comment>
<comment type="caution">
    <text evidence="12">The sequence shown here is derived from an EMBL/GenBank/DDBJ whole genome shotgun (WGS) entry which is preliminary data.</text>
</comment>
<evidence type="ECO:0000256" key="3">
    <source>
        <dbReference type="ARBA" id="ARBA00013160"/>
    </source>
</evidence>
<dbReference type="Gene3D" id="3.40.50.620">
    <property type="entry name" value="HUPs"/>
    <property type="match status" value="3"/>
</dbReference>
<dbReference type="GO" id="GO:0005737">
    <property type="term" value="C:cytoplasm"/>
    <property type="evidence" value="ECO:0007669"/>
    <property type="project" value="TreeGrafter"/>
</dbReference>
<keyword evidence="4 11" id="KW-0436">Ligase</keyword>
<dbReference type="GO" id="GO:0004831">
    <property type="term" value="F:tyrosine-tRNA ligase activity"/>
    <property type="evidence" value="ECO:0007669"/>
    <property type="project" value="UniProtKB-EC"/>
</dbReference>
<comment type="similarity">
    <text evidence="2 11">Belongs to the class-I aminoacyl-tRNA synthetase family.</text>
</comment>
<dbReference type="InterPro" id="IPR014729">
    <property type="entry name" value="Rossmann-like_a/b/a_fold"/>
</dbReference>
<evidence type="ECO:0000256" key="9">
    <source>
        <dbReference type="ARBA" id="ARBA00033323"/>
    </source>
</evidence>